<dbReference type="InterPro" id="IPR025660">
    <property type="entry name" value="Pept_his_AS"/>
</dbReference>
<proteinExistence type="inferred from homology"/>
<dbReference type="InterPro" id="IPR039417">
    <property type="entry name" value="Peptidase_C1A_papain-like"/>
</dbReference>
<dbReference type="GeneTree" id="ENSGT00940000163885"/>
<accession>A0A3Q0SEZ4</accession>
<dbReference type="InterPro" id="IPR038765">
    <property type="entry name" value="Papain-like_cys_pep_sf"/>
</dbReference>
<dbReference type="SMART" id="SM00645">
    <property type="entry name" value="Pept_C1"/>
    <property type="match status" value="1"/>
</dbReference>
<reference evidence="4" key="2">
    <citation type="submission" date="2025-09" db="UniProtKB">
        <authorList>
            <consortium name="Ensembl"/>
        </authorList>
    </citation>
    <scope>IDENTIFICATION</scope>
</reference>
<evidence type="ECO:0000259" key="3">
    <source>
        <dbReference type="SMART" id="SM00645"/>
    </source>
</evidence>
<comment type="similarity">
    <text evidence="1">Belongs to the peptidase C1 family.</text>
</comment>
<evidence type="ECO:0000256" key="1">
    <source>
        <dbReference type="ARBA" id="ARBA00008455"/>
    </source>
</evidence>
<evidence type="ECO:0000313" key="5">
    <source>
        <dbReference type="Proteomes" id="UP000261340"/>
    </source>
</evidence>
<dbReference type="Pfam" id="PF00112">
    <property type="entry name" value="Peptidase_C1"/>
    <property type="match status" value="1"/>
</dbReference>
<dbReference type="SUPFAM" id="SSF54001">
    <property type="entry name" value="Cysteine proteinases"/>
    <property type="match status" value="1"/>
</dbReference>
<dbReference type="Ensembl" id="ENSACIT00000022129.1">
    <property type="protein sequence ID" value="ENSACIP00000021567.1"/>
    <property type="gene ID" value="ENSACIG00000016736.1"/>
</dbReference>
<dbReference type="InterPro" id="IPR013128">
    <property type="entry name" value="Peptidase_C1A"/>
</dbReference>
<name>A0A3Q0SEZ4_AMPCI</name>
<reference evidence="4" key="1">
    <citation type="submission" date="2025-08" db="UniProtKB">
        <authorList>
            <consortium name="Ensembl"/>
        </authorList>
    </citation>
    <scope>IDENTIFICATION</scope>
</reference>
<keyword evidence="5" id="KW-1185">Reference proteome</keyword>
<keyword evidence="2" id="KW-1015">Disulfide bond</keyword>
<evidence type="ECO:0000313" key="4">
    <source>
        <dbReference type="Ensembl" id="ENSACIP00000021567.1"/>
    </source>
</evidence>
<protein>
    <submittedName>
        <fullName evidence="4">Cathepsin L.1</fullName>
    </submittedName>
</protein>
<dbReference type="InterPro" id="IPR000668">
    <property type="entry name" value="Peptidase_C1A_C"/>
</dbReference>
<evidence type="ECO:0000256" key="2">
    <source>
        <dbReference type="ARBA" id="ARBA00023157"/>
    </source>
</evidence>
<organism evidence="4 5">
    <name type="scientific">Amphilophus citrinellus</name>
    <name type="common">Midas cichlid</name>
    <name type="synonym">Cichlasoma citrinellum</name>
    <dbReference type="NCBI Taxonomy" id="61819"/>
    <lineage>
        <taxon>Eukaryota</taxon>
        <taxon>Metazoa</taxon>
        <taxon>Chordata</taxon>
        <taxon>Craniata</taxon>
        <taxon>Vertebrata</taxon>
        <taxon>Euteleostomi</taxon>
        <taxon>Actinopterygii</taxon>
        <taxon>Neopterygii</taxon>
        <taxon>Teleostei</taxon>
        <taxon>Neoteleostei</taxon>
        <taxon>Acanthomorphata</taxon>
        <taxon>Ovalentaria</taxon>
        <taxon>Cichlomorphae</taxon>
        <taxon>Cichliformes</taxon>
        <taxon>Cichlidae</taxon>
        <taxon>New World cichlids</taxon>
        <taxon>Cichlasomatinae</taxon>
        <taxon>Heroini</taxon>
        <taxon>Amphilophus</taxon>
    </lineage>
</organism>
<dbReference type="GO" id="GO:0008234">
    <property type="term" value="F:cysteine-type peptidase activity"/>
    <property type="evidence" value="ECO:0007669"/>
    <property type="project" value="InterPro"/>
</dbReference>
<dbReference type="OMA" id="ANYAAYC"/>
<dbReference type="FunFam" id="3.90.70.10:FF:000332">
    <property type="entry name" value="Cathepsin L1"/>
    <property type="match status" value="1"/>
</dbReference>
<dbReference type="AlphaFoldDB" id="A0A3Q0SEZ4"/>
<feature type="domain" description="Peptidase C1A papain C-terminal" evidence="3">
    <location>
        <begin position="1"/>
        <end position="129"/>
    </location>
</feature>
<dbReference type="PROSITE" id="PS00639">
    <property type="entry name" value="THIOL_PROTEASE_HIS"/>
    <property type="match status" value="1"/>
</dbReference>
<dbReference type="STRING" id="61819.ENSACIP00000021567"/>
<sequence>SYPYEAKDGQCRYNPGNIGAKCTGYVDVNKGDEDALKEAVATIGPVSVAIDASRPSFQFYNSGIYDEPACSSTSLSHAMLVVGYGTENGQDYWLVKNSFGLGWGENGYIRMSRNKSNQCGIATKASYPLV</sequence>
<dbReference type="GO" id="GO:0006508">
    <property type="term" value="P:proteolysis"/>
    <property type="evidence" value="ECO:0007669"/>
    <property type="project" value="InterPro"/>
</dbReference>
<dbReference type="Proteomes" id="UP000261340">
    <property type="component" value="Unplaced"/>
</dbReference>
<dbReference type="PANTHER" id="PTHR12411">
    <property type="entry name" value="CYSTEINE PROTEASE FAMILY C1-RELATED"/>
    <property type="match status" value="1"/>
</dbReference>
<dbReference type="CDD" id="cd02248">
    <property type="entry name" value="Peptidase_C1A"/>
    <property type="match status" value="1"/>
</dbReference>
<dbReference type="Gene3D" id="3.90.70.10">
    <property type="entry name" value="Cysteine proteinases"/>
    <property type="match status" value="1"/>
</dbReference>